<dbReference type="PANTHER" id="PTHR38839">
    <property type="entry name" value="TRANSCRIPTIONAL REGULATOR WHID-RELATED"/>
    <property type="match status" value="1"/>
</dbReference>
<dbReference type="InterPro" id="IPR003482">
    <property type="entry name" value="Whib"/>
</dbReference>
<evidence type="ECO:0000256" key="5">
    <source>
        <dbReference type="ARBA" id="ARBA00023004"/>
    </source>
</evidence>
<evidence type="ECO:0000256" key="3">
    <source>
        <dbReference type="ARBA" id="ARBA00022485"/>
    </source>
</evidence>
<dbReference type="HAMAP" id="MF_01479">
    <property type="entry name" value="WhiB"/>
    <property type="match status" value="1"/>
</dbReference>
<evidence type="ECO:0000256" key="10">
    <source>
        <dbReference type="ARBA" id="ARBA00023163"/>
    </source>
</evidence>
<dbReference type="GO" id="GO:0045454">
    <property type="term" value="P:cell redox homeostasis"/>
    <property type="evidence" value="ECO:0007669"/>
    <property type="project" value="TreeGrafter"/>
</dbReference>
<dbReference type="GO" id="GO:0047134">
    <property type="term" value="F:protein-disulfide reductase [NAD(P)H] activity"/>
    <property type="evidence" value="ECO:0007669"/>
    <property type="project" value="TreeGrafter"/>
</dbReference>
<protein>
    <submittedName>
        <fullName evidence="12">Unannotated protein</fullName>
    </submittedName>
</protein>
<keyword evidence="3" id="KW-0004">4Fe-4S</keyword>
<evidence type="ECO:0000256" key="4">
    <source>
        <dbReference type="ARBA" id="ARBA00022723"/>
    </source>
</evidence>
<evidence type="ECO:0000256" key="8">
    <source>
        <dbReference type="ARBA" id="ARBA00023125"/>
    </source>
</evidence>
<evidence type="ECO:0000313" key="12">
    <source>
        <dbReference type="EMBL" id="CAB5064181.1"/>
    </source>
</evidence>
<keyword evidence="8" id="KW-0238">DNA-binding</keyword>
<dbReference type="InterPro" id="IPR034768">
    <property type="entry name" value="4FE4S_WBL"/>
</dbReference>
<keyword evidence="9" id="KW-1015">Disulfide bond</keyword>
<dbReference type="GO" id="GO:0051539">
    <property type="term" value="F:4 iron, 4 sulfur cluster binding"/>
    <property type="evidence" value="ECO:0007669"/>
    <property type="project" value="UniProtKB-KW"/>
</dbReference>
<keyword evidence="4" id="KW-0479">Metal-binding</keyword>
<feature type="domain" description="4Fe-4S Wbl-type" evidence="11">
    <location>
        <begin position="13"/>
        <end position="70"/>
    </location>
</feature>
<dbReference type="EMBL" id="CAFBQV010000079">
    <property type="protein sequence ID" value="CAB5064181.1"/>
    <property type="molecule type" value="Genomic_DNA"/>
</dbReference>
<comment type="cofactor">
    <cofactor evidence="1">
        <name>[4Fe-4S] cluster</name>
        <dbReference type="ChEBI" id="CHEBI:49883"/>
    </cofactor>
</comment>
<dbReference type="GO" id="GO:0045892">
    <property type="term" value="P:negative regulation of DNA-templated transcription"/>
    <property type="evidence" value="ECO:0007669"/>
    <property type="project" value="TreeGrafter"/>
</dbReference>
<organism evidence="12">
    <name type="scientific">freshwater metagenome</name>
    <dbReference type="NCBI Taxonomy" id="449393"/>
    <lineage>
        <taxon>unclassified sequences</taxon>
        <taxon>metagenomes</taxon>
        <taxon>ecological metagenomes</taxon>
    </lineage>
</organism>
<evidence type="ECO:0000256" key="1">
    <source>
        <dbReference type="ARBA" id="ARBA00001966"/>
    </source>
</evidence>
<name>A0A6J7UEE5_9ZZZZ</name>
<reference evidence="12" key="1">
    <citation type="submission" date="2020-05" db="EMBL/GenBank/DDBJ databases">
        <authorList>
            <person name="Chiriac C."/>
            <person name="Salcher M."/>
            <person name="Ghai R."/>
            <person name="Kavagutti S V."/>
        </authorList>
    </citation>
    <scope>NUCLEOTIDE SEQUENCE</scope>
</reference>
<gene>
    <name evidence="12" type="ORF">UFOPK4345_00628</name>
</gene>
<keyword evidence="6" id="KW-0411">Iron-sulfur</keyword>
<keyword evidence="7" id="KW-0805">Transcription regulation</keyword>
<sequence length="79" mass="9016">MHEFDTSWRVNSACQGLDPDIFYPESEDNCDQAIAICESCHVRIACLNYALETREKQGVWGGASARERRRLLRVGRRSA</sequence>
<keyword evidence="5" id="KW-0408">Iron</keyword>
<dbReference type="Pfam" id="PF02467">
    <property type="entry name" value="Whib"/>
    <property type="match status" value="1"/>
</dbReference>
<comment type="similarity">
    <text evidence="2">Belongs to the WhiB family.</text>
</comment>
<accession>A0A6J7UEE5</accession>
<dbReference type="AlphaFoldDB" id="A0A6J7UEE5"/>
<proteinExistence type="inferred from homology"/>
<dbReference type="PROSITE" id="PS51674">
    <property type="entry name" value="4FE4S_WBL"/>
    <property type="match status" value="1"/>
</dbReference>
<evidence type="ECO:0000256" key="7">
    <source>
        <dbReference type="ARBA" id="ARBA00023015"/>
    </source>
</evidence>
<evidence type="ECO:0000256" key="2">
    <source>
        <dbReference type="ARBA" id="ARBA00006597"/>
    </source>
</evidence>
<evidence type="ECO:0000256" key="6">
    <source>
        <dbReference type="ARBA" id="ARBA00023014"/>
    </source>
</evidence>
<evidence type="ECO:0000256" key="9">
    <source>
        <dbReference type="ARBA" id="ARBA00023157"/>
    </source>
</evidence>
<keyword evidence="10" id="KW-0804">Transcription</keyword>
<dbReference type="GO" id="GO:0003677">
    <property type="term" value="F:DNA binding"/>
    <property type="evidence" value="ECO:0007669"/>
    <property type="project" value="UniProtKB-KW"/>
</dbReference>
<dbReference type="GO" id="GO:0046872">
    <property type="term" value="F:metal ion binding"/>
    <property type="evidence" value="ECO:0007669"/>
    <property type="project" value="UniProtKB-KW"/>
</dbReference>
<evidence type="ECO:0000259" key="11">
    <source>
        <dbReference type="PROSITE" id="PS51674"/>
    </source>
</evidence>